<protein>
    <submittedName>
        <fullName evidence="2">Uncharacterized protein</fullName>
    </submittedName>
</protein>
<sequence length="121" mass="13219">MVEVDWETDRREGVTFVTAIVANTRTTPQTVRLESRLDGPTWPPRRNGVTAPEWDGDVWEGTVEPGRRRGVGFASPVAPTEPPIEVLEVSRVANVTTATSDEVLAELDGWAPTPDVLTRGP</sequence>
<gene>
    <name evidence="2" type="ORF">SAMN04515672_3033</name>
</gene>
<dbReference type="STRING" id="1095776.SAMN04515672_3033"/>
<organism evidence="2 3">
    <name type="scientific">Natronorubrum texcoconense</name>
    <dbReference type="NCBI Taxonomy" id="1095776"/>
    <lineage>
        <taxon>Archaea</taxon>
        <taxon>Methanobacteriati</taxon>
        <taxon>Methanobacteriota</taxon>
        <taxon>Stenosarchaea group</taxon>
        <taxon>Halobacteria</taxon>
        <taxon>Halobacteriales</taxon>
        <taxon>Natrialbaceae</taxon>
        <taxon>Natronorubrum</taxon>
    </lineage>
</organism>
<evidence type="ECO:0000313" key="2">
    <source>
        <dbReference type="EMBL" id="SDK41127.1"/>
    </source>
</evidence>
<accession>A0A1G9BNT8</accession>
<keyword evidence="3" id="KW-1185">Reference proteome</keyword>
<evidence type="ECO:0000313" key="3">
    <source>
        <dbReference type="Proteomes" id="UP000198882"/>
    </source>
</evidence>
<dbReference type="Pfam" id="PF25256">
    <property type="entry name" value="DUF7857"/>
    <property type="match status" value="1"/>
</dbReference>
<dbReference type="RefSeq" id="WP_090308482.1">
    <property type="nucleotide sequence ID" value="NZ_FNFE01000004.1"/>
</dbReference>
<feature type="region of interest" description="Disordered" evidence="1">
    <location>
        <begin position="35"/>
        <end position="79"/>
    </location>
</feature>
<evidence type="ECO:0000256" key="1">
    <source>
        <dbReference type="SAM" id="MobiDB-lite"/>
    </source>
</evidence>
<dbReference type="InterPro" id="IPR057179">
    <property type="entry name" value="DUF7857"/>
</dbReference>
<dbReference type="AlphaFoldDB" id="A0A1G9BNT8"/>
<dbReference type="EMBL" id="FNFE01000004">
    <property type="protein sequence ID" value="SDK41127.1"/>
    <property type="molecule type" value="Genomic_DNA"/>
</dbReference>
<dbReference type="OrthoDB" id="193731at2157"/>
<reference evidence="3" key="1">
    <citation type="submission" date="2016-10" db="EMBL/GenBank/DDBJ databases">
        <authorList>
            <person name="Varghese N."/>
            <person name="Submissions S."/>
        </authorList>
    </citation>
    <scope>NUCLEOTIDE SEQUENCE [LARGE SCALE GENOMIC DNA]</scope>
    <source>
        <strain evidence="3">B4,CECT 8067,JCM 17497</strain>
    </source>
</reference>
<name>A0A1G9BNT8_9EURY</name>
<proteinExistence type="predicted"/>
<dbReference type="Proteomes" id="UP000198882">
    <property type="component" value="Unassembled WGS sequence"/>
</dbReference>